<dbReference type="KEGG" id="gxy:GLX_17810"/>
<accession>G2HZT5</accession>
<evidence type="ECO:0000256" key="1">
    <source>
        <dbReference type="SAM" id="MobiDB-lite"/>
    </source>
</evidence>
<dbReference type="STRING" id="634177.GLX_17810"/>
<evidence type="ECO:0000256" key="2">
    <source>
        <dbReference type="SAM" id="SignalP"/>
    </source>
</evidence>
<gene>
    <name evidence="3" type="ordered locus">GLX_17810</name>
</gene>
<dbReference type="AlphaFoldDB" id="G2HZT5"/>
<dbReference type="eggNOG" id="ENOG5032K1E">
    <property type="taxonomic scope" value="Bacteria"/>
</dbReference>
<dbReference type="HOGENOM" id="CLU_1093194_0_0_5"/>
<organism evidence="3 4">
    <name type="scientific">Komagataeibacter medellinensis (strain NBRC 3288 / BCRC 11682 / LMG 1693 / Kondo 51)</name>
    <name type="common">Gluconacetobacter medellinensis</name>
    <dbReference type="NCBI Taxonomy" id="634177"/>
    <lineage>
        <taxon>Bacteria</taxon>
        <taxon>Pseudomonadati</taxon>
        <taxon>Pseudomonadota</taxon>
        <taxon>Alphaproteobacteria</taxon>
        <taxon>Acetobacterales</taxon>
        <taxon>Acetobacteraceae</taxon>
        <taxon>Komagataeibacter</taxon>
    </lineage>
</organism>
<name>G2HZT5_KOMMN</name>
<protein>
    <submittedName>
        <fullName evidence="3">Uncharacterized protein</fullName>
    </submittedName>
</protein>
<dbReference type="PATRIC" id="fig|634177.7.peg.2027"/>
<dbReference type="Proteomes" id="UP000009044">
    <property type="component" value="Chromosome"/>
</dbReference>
<dbReference type="EMBL" id="AP012159">
    <property type="protein sequence ID" value="BAK84193.1"/>
    <property type="molecule type" value="Genomic_DNA"/>
</dbReference>
<feature type="signal peptide" evidence="2">
    <location>
        <begin position="1"/>
        <end position="47"/>
    </location>
</feature>
<keyword evidence="2" id="KW-0732">Signal</keyword>
<feature type="chain" id="PRO_5003430605" evidence="2">
    <location>
        <begin position="48"/>
        <end position="274"/>
    </location>
</feature>
<evidence type="ECO:0000313" key="4">
    <source>
        <dbReference type="Proteomes" id="UP000009044"/>
    </source>
</evidence>
<reference evidence="4" key="1">
    <citation type="journal article" date="2011" name="J. Bacteriol.">
        <title>Complete genome sequence of NBRC 3288, a unique cellulose-nonproducing strain of Gluconacetobacter xylinus isolated from vinegar.</title>
        <authorList>
            <person name="Ogino H."/>
            <person name="Azuma Y."/>
            <person name="Hosoyama A."/>
            <person name="Nakazawa H."/>
            <person name="Matsutani M."/>
            <person name="Hasegawa A."/>
            <person name="Otsuyama K."/>
            <person name="Matsushita K."/>
            <person name="Fujita N."/>
            <person name="Shirai M."/>
        </authorList>
    </citation>
    <scope>NUCLEOTIDE SEQUENCE [LARGE SCALE GENOMIC DNA]</scope>
    <source>
        <strain evidence="4">NBRC 3288 / BCRC 11682 / LMG 1693</strain>
    </source>
</reference>
<sequence length="274" mass="27938">MDAIPGARPDQDRRKTGTCMDIHRRSSCRLLAGVLVAGSLAAGSAHAATRGAPPAAAPAPVAQVAPVFDMAPLPVTTGQLVQFILTPSGQVAGLLLADGTQVFCPRELGDSLPGIVHPGEQVSINGLKGAGRPIVRAYAVTGPRGRRIADVRVEGAVIPYDSPSIGPDVPVDGIILAPLYDMQGKVQGVIMRNHAVVYVGETNASRLAAWFKPGATLHAIGTGVAGERGTAINAREIGPDVNQAIHVEPADAPPPGAFPGSSGYDVIPGGSTAE</sequence>
<proteinExistence type="predicted"/>
<feature type="region of interest" description="Disordered" evidence="1">
    <location>
        <begin position="248"/>
        <end position="274"/>
    </location>
</feature>
<evidence type="ECO:0000313" key="3">
    <source>
        <dbReference type="EMBL" id="BAK84193.1"/>
    </source>
</evidence>